<dbReference type="AlphaFoldDB" id="A0AA39F9Q0"/>
<sequence length="163" mass="18901">MKDIKGIGKALFRPDEEKLRYNKEQKAANFDNDLKIFEDDELPTKYSYSNNNDNNNKNGYSFATVMKKADSIFLFNMNKKYMKYDLKKSTSITQLNYGDGVICSNKVDGNYNDHKMVLTGKKYAERMLLNNDHKLMTPLFNKPTTPKPMHLIMVNDNNMGDET</sequence>
<protein>
    <submittedName>
        <fullName evidence="1">Uncharacterized protein</fullName>
    </submittedName>
</protein>
<dbReference type="Proteomes" id="UP001168990">
    <property type="component" value="Unassembled WGS sequence"/>
</dbReference>
<evidence type="ECO:0000313" key="1">
    <source>
        <dbReference type="EMBL" id="KAK0165501.1"/>
    </source>
</evidence>
<organism evidence="1 2">
    <name type="scientific">Microctonus aethiopoides</name>
    <dbReference type="NCBI Taxonomy" id="144406"/>
    <lineage>
        <taxon>Eukaryota</taxon>
        <taxon>Metazoa</taxon>
        <taxon>Ecdysozoa</taxon>
        <taxon>Arthropoda</taxon>
        <taxon>Hexapoda</taxon>
        <taxon>Insecta</taxon>
        <taxon>Pterygota</taxon>
        <taxon>Neoptera</taxon>
        <taxon>Endopterygota</taxon>
        <taxon>Hymenoptera</taxon>
        <taxon>Apocrita</taxon>
        <taxon>Ichneumonoidea</taxon>
        <taxon>Braconidae</taxon>
        <taxon>Euphorinae</taxon>
        <taxon>Microctonus</taxon>
    </lineage>
</organism>
<reference evidence="1" key="2">
    <citation type="submission" date="2023-03" db="EMBL/GenBank/DDBJ databases">
        <authorList>
            <person name="Inwood S.N."/>
            <person name="Skelly J.G."/>
            <person name="Guhlin J."/>
            <person name="Harrop T.W.R."/>
            <person name="Goldson S.G."/>
            <person name="Dearden P.K."/>
        </authorList>
    </citation>
    <scope>NUCLEOTIDE SEQUENCE</scope>
    <source>
        <strain evidence="1">Irish</strain>
        <tissue evidence="1">Whole body</tissue>
    </source>
</reference>
<gene>
    <name evidence="1" type="ORF">PV328_004008</name>
</gene>
<comment type="caution">
    <text evidence="1">The sequence shown here is derived from an EMBL/GenBank/DDBJ whole genome shotgun (WGS) entry which is preliminary data.</text>
</comment>
<proteinExistence type="predicted"/>
<evidence type="ECO:0000313" key="2">
    <source>
        <dbReference type="Proteomes" id="UP001168990"/>
    </source>
</evidence>
<keyword evidence="2" id="KW-1185">Reference proteome</keyword>
<accession>A0AA39F9Q0</accession>
<dbReference type="EMBL" id="JAQQBS010001422">
    <property type="protein sequence ID" value="KAK0165501.1"/>
    <property type="molecule type" value="Genomic_DNA"/>
</dbReference>
<reference evidence="1" key="1">
    <citation type="journal article" date="2023" name="bioRxiv">
        <title>Scaffold-level genome assemblies of two parasitoid biocontrol wasps reveal the parthenogenesis mechanism and an associated novel virus.</title>
        <authorList>
            <person name="Inwood S."/>
            <person name="Skelly J."/>
            <person name="Guhlin J."/>
            <person name="Harrop T."/>
            <person name="Goldson S."/>
            <person name="Dearden P."/>
        </authorList>
    </citation>
    <scope>NUCLEOTIDE SEQUENCE</scope>
    <source>
        <strain evidence="1">Irish</strain>
        <tissue evidence="1">Whole body</tissue>
    </source>
</reference>
<name>A0AA39F9Q0_9HYME</name>